<dbReference type="PANTHER" id="PTHR40074:SF2">
    <property type="entry name" value="O-ACETYLTRANSFERASE WECH"/>
    <property type="match status" value="1"/>
</dbReference>
<evidence type="ECO:0000256" key="3">
    <source>
        <dbReference type="ARBA" id="ARBA00022475"/>
    </source>
</evidence>
<dbReference type="RefSeq" id="WP_154471713.1">
    <property type="nucleotide sequence ID" value="NZ_DBEWUL010000167.1"/>
</dbReference>
<keyword evidence="4 7" id="KW-0812">Transmembrane</keyword>
<name>A0A7X2NK19_9CLOT</name>
<feature type="transmembrane region" description="Helical" evidence="7">
    <location>
        <begin position="139"/>
        <end position="158"/>
    </location>
</feature>
<evidence type="ECO:0000256" key="5">
    <source>
        <dbReference type="ARBA" id="ARBA00022989"/>
    </source>
</evidence>
<comment type="subcellular location">
    <subcellularLocation>
        <location evidence="1">Cell membrane</location>
        <topology evidence="1">Multi-pass membrane protein</topology>
    </subcellularLocation>
</comment>
<evidence type="ECO:0000313" key="9">
    <source>
        <dbReference type="EMBL" id="MSS36270.1"/>
    </source>
</evidence>
<gene>
    <name evidence="9" type="ORF">FYJ39_06740</name>
</gene>
<feature type="domain" description="Acyltransferase 3" evidence="8">
    <location>
        <begin position="14"/>
        <end position="324"/>
    </location>
</feature>
<feature type="transmembrane region" description="Helical" evidence="7">
    <location>
        <begin position="88"/>
        <end position="105"/>
    </location>
</feature>
<dbReference type="InterPro" id="IPR002656">
    <property type="entry name" value="Acyl_transf_3_dom"/>
</dbReference>
<evidence type="ECO:0000256" key="6">
    <source>
        <dbReference type="ARBA" id="ARBA00023136"/>
    </source>
</evidence>
<keyword evidence="5 7" id="KW-1133">Transmembrane helix</keyword>
<evidence type="ECO:0000256" key="1">
    <source>
        <dbReference type="ARBA" id="ARBA00004651"/>
    </source>
</evidence>
<protein>
    <submittedName>
        <fullName evidence="9">Acyltransferase</fullName>
    </submittedName>
</protein>
<comment type="caution">
    <text evidence="9">The sequence shown here is derived from an EMBL/GenBank/DDBJ whole genome shotgun (WGS) entry which is preliminary data.</text>
</comment>
<feature type="transmembrane region" description="Helical" evidence="7">
    <location>
        <begin position="47"/>
        <end position="68"/>
    </location>
</feature>
<keyword evidence="9" id="KW-0012">Acyltransferase</keyword>
<organism evidence="9 10">
    <name type="scientific">Clostridium porci</name>
    <dbReference type="NCBI Taxonomy" id="2605778"/>
    <lineage>
        <taxon>Bacteria</taxon>
        <taxon>Bacillati</taxon>
        <taxon>Bacillota</taxon>
        <taxon>Clostridia</taxon>
        <taxon>Eubacteriales</taxon>
        <taxon>Clostridiaceae</taxon>
        <taxon>Clostridium</taxon>
    </lineage>
</organism>
<feature type="transmembrane region" description="Helical" evidence="7">
    <location>
        <begin position="247"/>
        <end position="270"/>
    </location>
</feature>
<evidence type="ECO:0000313" key="10">
    <source>
        <dbReference type="Proteomes" id="UP000429958"/>
    </source>
</evidence>
<evidence type="ECO:0000256" key="4">
    <source>
        <dbReference type="ARBA" id="ARBA00022692"/>
    </source>
</evidence>
<keyword evidence="9" id="KW-0808">Transferase</keyword>
<evidence type="ECO:0000256" key="2">
    <source>
        <dbReference type="ARBA" id="ARBA00007400"/>
    </source>
</evidence>
<dbReference type="GO" id="GO:0009246">
    <property type="term" value="P:enterobacterial common antigen biosynthetic process"/>
    <property type="evidence" value="ECO:0007669"/>
    <property type="project" value="TreeGrafter"/>
</dbReference>
<proteinExistence type="inferred from homology"/>
<dbReference type="GO" id="GO:0005886">
    <property type="term" value="C:plasma membrane"/>
    <property type="evidence" value="ECO:0007669"/>
    <property type="project" value="UniProtKB-SubCell"/>
</dbReference>
<sequence>MEKEFRGRIYWLTCFFSILVIWLHSFNGELFLGATETGAWVDRVERAVGSLGQIAVPGFFMVSSYLFYRGFTWKKLLPKWRTRVNSLLIPYLLWNLLYYIGYVVATRLPGVSHVIGKTPVPFNLEQAAAAVVRYAYNPVFWYLYQLILLVALAPVIYVLCKNTWVGGVSILTVMFALWKNWDFPFLNMDAFFYTCTAAYISLHRDGWGRAAEHSGEGRNRWLLPLALLLASGSLAFLGQPGRCLYETALFTVLFRLLGVCAAWVVSGYIKFPRTREWMKHNFFLYAIHFAWVRLFNKAGAFILPARPASALLMFFLMPVFMVALSHWIGKGLAQVAPKVFRVLSGGR</sequence>
<keyword evidence="10" id="KW-1185">Reference proteome</keyword>
<feature type="transmembrane region" description="Helical" evidence="7">
    <location>
        <begin position="309"/>
        <end position="328"/>
    </location>
</feature>
<dbReference type="Pfam" id="PF01757">
    <property type="entry name" value="Acyl_transf_3"/>
    <property type="match status" value="1"/>
</dbReference>
<dbReference type="Proteomes" id="UP000429958">
    <property type="component" value="Unassembled WGS sequence"/>
</dbReference>
<dbReference type="EMBL" id="VUMD01000005">
    <property type="protein sequence ID" value="MSS36270.1"/>
    <property type="molecule type" value="Genomic_DNA"/>
</dbReference>
<feature type="transmembrane region" description="Helical" evidence="7">
    <location>
        <begin position="282"/>
        <end position="303"/>
    </location>
</feature>
<dbReference type="AlphaFoldDB" id="A0A7X2NK19"/>
<evidence type="ECO:0000256" key="7">
    <source>
        <dbReference type="SAM" id="Phobius"/>
    </source>
</evidence>
<feature type="transmembrane region" description="Helical" evidence="7">
    <location>
        <begin position="9"/>
        <end position="27"/>
    </location>
</feature>
<dbReference type="PANTHER" id="PTHR40074">
    <property type="entry name" value="O-ACETYLTRANSFERASE WECH"/>
    <property type="match status" value="1"/>
</dbReference>
<dbReference type="GO" id="GO:0016413">
    <property type="term" value="F:O-acetyltransferase activity"/>
    <property type="evidence" value="ECO:0007669"/>
    <property type="project" value="TreeGrafter"/>
</dbReference>
<keyword evidence="3" id="KW-1003">Cell membrane</keyword>
<evidence type="ECO:0000259" key="8">
    <source>
        <dbReference type="Pfam" id="PF01757"/>
    </source>
</evidence>
<keyword evidence="6 7" id="KW-0472">Membrane</keyword>
<comment type="similarity">
    <text evidence="2">Belongs to the acyltransferase 3 family.</text>
</comment>
<feature type="transmembrane region" description="Helical" evidence="7">
    <location>
        <begin position="163"/>
        <end position="179"/>
    </location>
</feature>
<reference evidence="9 10" key="1">
    <citation type="submission" date="2019-08" db="EMBL/GenBank/DDBJ databases">
        <title>In-depth cultivation of the pig gut microbiome towards novel bacterial diversity and tailored functional studies.</title>
        <authorList>
            <person name="Wylensek D."/>
            <person name="Hitch T.C.A."/>
            <person name="Clavel T."/>
        </authorList>
    </citation>
    <scope>NUCLEOTIDE SEQUENCE [LARGE SCALE GENOMIC DNA]</scope>
    <source>
        <strain evidence="9 10">WCA-389-WT-23D1</strain>
    </source>
</reference>
<accession>A0A7X2NK19</accession>